<dbReference type="EMBL" id="JACQCQ010000003">
    <property type="protein sequence ID" value="MBI3627358.1"/>
    <property type="molecule type" value="Genomic_DNA"/>
</dbReference>
<organism evidence="1 2">
    <name type="scientific">Candidatus Sungiibacteriota bacterium</name>
    <dbReference type="NCBI Taxonomy" id="2750080"/>
    <lineage>
        <taxon>Bacteria</taxon>
        <taxon>Candidatus Sungiibacteriota</taxon>
    </lineage>
</organism>
<accession>A0A9D6LPH2</accession>
<evidence type="ECO:0000313" key="2">
    <source>
        <dbReference type="Proteomes" id="UP000808388"/>
    </source>
</evidence>
<dbReference type="AlphaFoldDB" id="A0A9D6LPH2"/>
<gene>
    <name evidence="1" type="ORF">HY220_01225</name>
</gene>
<protein>
    <submittedName>
        <fullName evidence="1">Uncharacterized protein</fullName>
    </submittedName>
</protein>
<reference evidence="1" key="1">
    <citation type="submission" date="2020-07" db="EMBL/GenBank/DDBJ databases">
        <title>Huge and variable diversity of episymbiotic CPR bacteria and DPANN archaea in groundwater ecosystems.</title>
        <authorList>
            <person name="He C.Y."/>
            <person name="Keren R."/>
            <person name="Whittaker M."/>
            <person name="Farag I.F."/>
            <person name="Doudna J."/>
            <person name="Cate J.H.D."/>
            <person name="Banfield J.F."/>
        </authorList>
    </citation>
    <scope>NUCLEOTIDE SEQUENCE</scope>
    <source>
        <strain evidence="1">NC_groundwater_972_Pr1_S-0.2um_49_27</strain>
    </source>
</reference>
<name>A0A9D6LPH2_9BACT</name>
<evidence type="ECO:0000313" key="1">
    <source>
        <dbReference type="EMBL" id="MBI3627358.1"/>
    </source>
</evidence>
<dbReference type="Proteomes" id="UP000808388">
    <property type="component" value="Unassembled WGS sequence"/>
</dbReference>
<proteinExistence type="predicted"/>
<comment type="caution">
    <text evidence="1">The sequence shown here is derived from an EMBL/GenBank/DDBJ whole genome shotgun (WGS) entry which is preliminary data.</text>
</comment>
<sequence length="163" mass="17954">MQPDSTTVLAPVGTFSPEATTTSLEVHRQAPAGYTEYYNTRYRFSLFYPDDLQANEHDEGGGASTITFQNPDTAHGFQIFIAPYAKAQVSEERFKQDEPSGVRKGLQNVAIDGATGASFYSKDPALGETAELWFVHGGYLFEVTTLKPLGSWLGGIMQSWKFL</sequence>